<reference evidence="2" key="1">
    <citation type="journal article" date="2023" name="Mol. Phylogenet. Evol.">
        <title>Genome-scale phylogeny and comparative genomics of the fungal order Sordariales.</title>
        <authorList>
            <person name="Hensen N."/>
            <person name="Bonometti L."/>
            <person name="Westerberg I."/>
            <person name="Brannstrom I.O."/>
            <person name="Guillou S."/>
            <person name="Cros-Aarteil S."/>
            <person name="Calhoun S."/>
            <person name="Haridas S."/>
            <person name="Kuo A."/>
            <person name="Mondo S."/>
            <person name="Pangilinan J."/>
            <person name="Riley R."/>
            <person name="LaButti K."/>
            <person name="Andreopoulos B."/>
            <person name="Lipzen A."/>
            <person name="Chen C."/>
            <person name="Yan M."/>
            <person name="Daum C."/>
            <person name="Ng V."/>
            <person name="Clum A."/>
            <person name="Steindorff A."/>
            <person name="Ohm R.A."/>
            <person name="Martin F."/>
            <person name="Silar P."/>
            <person name="Natvig D.O."/>
            <person name="Lalanne C."/>
            <person name="Gautier V."/>
            <person name="Ament-Velasquez S.L."/>
            <person name="Kruys A."/>
            <person name="Hutchinson M.I."/>
            <person name="Powell A.J."/>
            <person name="Barry K."/>
            <person name="Miller A.N."/>
            <person name="Grigoriev I.V."/>
            <person name="Debuchy R."/>
            <person name="Gladieux P."/>
            <person name="Hiltunen Thoren M."/>
            <person name="Johannesson H."/>
        </authorList>
    </citation>
    <scope>NUCLEOTIDE SEQUENCE</scope>
    <source>
        <strain evidence="2">CBS 955.72</strain>
    </source>
</reference>
<proteinExistence type="predicted"/>
<gene>
    <name evidence="2" type="ORF">B0T25DRAFT_481484</name>
</gene>
<sequence>MAVDDKDTKVAELLSYTLMNKQHESLIWLPRYRHRIAIASAWSIPPGSSVLDIGCGQGESSLTLALELGPESHITGIDTAALDYGTPYSIRQSQAHLLTSPYGSRISFAQTDAATLLTALHHFTAATLCHSLWYFPTGASVDALFATLARARVPRVYVAEYGFRAATPRQLPHLLAAQTLARLHAHTSSEATQALGADPSKSFNVRAAPDTEAIVGAAAAAGFSVVRQGVITPGPDYVEGGLEVKHVMGERFAAGVREKGLAGEREAEVLALAAKVRAAVRELGEEGVSPSMDVWWAEFGL</sequence>
<dbReference type="GO" id="GO:0008168">
    <property type="term" value="F:methyltransferase activity"/>
    <property type="evidence" value="ECO:0007669"/>
    <property type="project" value="UniProtKB-KW"/>
</dbReference>
<accession>A0AAJ0MBY7</accession>
<dbReference type="SUPFAM" id="SSF53335">
    <property type="entry name" value="S-adenosyl-L-methionine-dependent methyltransferases"/>
    <property type="match status" value="1"/>
</dbReference>
<feature type="non-terminal residue" evidence="2">
    <location>
        <position position="301"/>
    </location>
</feature>
<dbReference type="GO" id="GO:0032259">
    <property type="term" value="P:methylation"/>
    <property type="evidence" value="ECO:0007669"/>
    <property type="project" value="UniProtKB-KW"/>
</dbReference>
<dbReference type="InterPro" id="IPR029063">
    <property type="entry name" value="SAM-dependent_MTases_sf"/>
</dbReference>
<keyword evidence="3" id="KW-1185">Reference proteome</keyword>
<dbReference type="Pfam" id="PF13847">
    <property type="entry name" value="Methyltransf_31"/>
    <property type="match status" value="1"/>
</dbReference>
<reference evidence="2" key="2">
    <citation type="submission" date="2023-06" db="EMBL/GenBank/DDBJ databases">
        <authorList>
            <consortium name="Lawrence Berkeley National Laboratory"/>
            <person name="Haridas S."/>
            <person name="Hensen N."/>
            <person name="Bonometti L."/>
            <person name="Westerberg I."/>
            <person name="Brannstrom I.O."/>
            <person name="Guillou S."/>
            <person name="Cros-Aarteil S."/>
            <person name="Calhoun S."/>
            <person name="Kuo A."/>
            <person name="Mondo S."/>
            <person name="Pangilinan J."/>
            <person name="Riley R."/>
            <person name="Labutti K."/>
            <person name="Andreopoulos B."/>
            <person name="Lipzen A."/>
            <person name="Chen C."/>
            <person name="Yanf M."/>
            <person name="Daum C."/>
            <person name="Ng V."/>
            <person name="Clum A."/>
            <person name="Steindorff A."/>
            <person name="Ohm R."/>
            <person name="Martin F."/>
            <person name="Silar P."/>
            <person name="Natvig D."/>
            <person name="Lalanne C."/>
            <person name="Gautier V."/>
            <person name="Ament-Velasquez S.L."/>
            <person name="Kruys A."/>
            <person name="Hutchinson M.I."/>
            <person name="Powell A.J."/>
            <person name="Barry K."/>
            <person name="Miller A.N."/>
            <person name="Grigoriev I.V."/>
            <person name="Debuchy R."/>
            <person name="Gladieux P."/>
            <person name="Thoren M.H."/>
            <person name="Johannesson H."/>
        </authorList>
    </citation>
    <scope>NUCLEOTIDE SEQUENCE</scope>
    <source>
        <strain evidence="2">CBS 955.72</strain>
    </source>
</reference>
<dbReference type="Gene3D" id="3.40.50.150">
    <property type="entry name" value="Vaccinia Virus protein VP39"/>
    <property type="match status" value="1"/>
</dbReference>
<evidence type="ECO:0000313" key="3">
    <source>
        <dbReference type="Proteomes" id="UP001275084"/>
    </source>
</evidence>
<dbReference type="EMBL" id="JAUIQD010000005">
    <property type="protein sequence ID" value="KAK3349072.1"/>
    <property type="molecule type" value="Genomic_DNA"/>
</dbReference>
<dbReference type="AlphaFoldDB" id="A0AAJ0MBY7"/>
<comment type="caution">
    <text evidence="2">The sequence shown here is derived from an EMBL/GenBank/DDBJ whole genome shotgun (WGS) entry which is preliminary data.</text>
</comment>
<keyword evidence="2" id="KW-0489">Methyltransferase</keyword>
<evidence type="ECO:0000313" key="2">
    <source>
        <dbReference type="EMBL" id="KAK3349072.1"/>
    </source>
</evidence>
<evidence type="ECO:0000259" key="1">
    <source>
        <dbReference type="Pfam" id="PF13847"/>
    </source>
</evidence>
<organism evidence="2 3">
    <name type="scientific">Lasiosphaeria hispida</name>
    <dbReference type="NCBI Taxonomy" id="260671"/>
    <lineage>
        <taxon>Eukaryota</taxon>
        <taxon>Fungi</taxon>
        <taxon>Dikarya</taxon>
        <taxon>Ascomycota</taxon>
        <taxon>Pezizomycotina</taxon>
        <taxon>Sordariomycetes</taxon>
        <taxon>Sordariomycetidae</taxon>
        <taxon>Sordariales</taxon>
        <taxon>Lasiosphaeriaceae</taxon>
        <taxon>Lasiosphaeria</taxon>
    </lineage>
</organism>
<dbReference type="InterPro" id="IPR025714">
    <property type="entry name" value="Methyltranfer_dom"/>
</dbReference>
<name>A0AAJ0MBY7_9PEZI</name>
<feature type="domain" description="Methyltransferase" evidence="1">
    <location>
        <begin position="47"/>
        <end position="79"/>
    </location>
</feature>
<dbReference type="Proteomes" id="UP001275084">
    <property type="component" value="Unassembled WGS sequence"/>
</dbReference>
<protein>
    <submittedName>
        <fullName evidence="2">S-adenosyl-L-methionine-dependent methyltransferase</fullName>
    </submittedName>
</protein>
<keyword evidence="2" id="KW-0808">Transferase</keyword>